<dbReference type="InterPro" id="IPR003593">
    <property type="entry name" value="AAA+_ATPase"/>
</dbReference>
<dbReference type="InterPro" id="IPR050683">
    <property type="entry name" value="Bact_Polysacc_Export_ATP-bd"/>
</dbReference>
<comment type="similarity">
    <text evidence="1">Belongs to the ABC transporter superfamily.</text>
</comment>
<evidence type="ECO:0000313" key="6">
    <source>
        <dbReference type="EMBL" id="MFB9886423.1"/>
    </source>
</evidence>
<dbReference type="Pfam" id="PF14524">
    <property type="entry name" value="Wzt_C"/>
    <property type="match status" value="1"/>
</dbReference>
<keyword evidence="3" id="KW-0547">Nucleotide-binding</keyword>
<dbReference type="Proteomes" id="UP001589628">
    <property type="component" value="Unassembled WGS sequence"/>
</dbReference>
<comment type="caution">
    <text evidence="6">The sequence shown here is derived from an EMBL/GenBank/DDBJ whole genome shotgun (WGS) entry which is preliminary data.</text>
</comment>
<keyword evidence="2" id="KW-0813">Transport</keyword>
<dbReference type="PROSITE" id="PS50893">
    <property type="entry name" value="ABC_TRANSPORTER_2"/>
    <property type="match status" value="1"/>
</dbReference>
<organism evidence="6 7">
    <name type="scientific">Balneatrix alpica</name>
    <dbReference type="NCBI Taxonomy" id="75684"/>
    <lineage>
        <taxon>Bacteria</taxon>
        <taxon>Pseudomonadati</taxon>
        <taxon>Pseudomonadota</taxon>
        <taxon>Gammaproteobacteria</taxon>
        <taxon>Oceanospirillales</taxon>
        <taxon>Balneatrichaceae</taxon>
        <taxon>Balneatrix</taxon>
    </lineage>
</organism>
<evidence type="ECO:0000256" key="3">
    <source>
        <dbReference type="ARBA" id="ARBA00022741"/>
    </source>
</evidence>
<dbReference type="Gene3D" id="3.40.50.300">
    <property type="entry name" value="P-loop containing nucleotide triphosphate hydrolases"/>
    <property type="match status" value="1"/>
</dbReference>
<dbReference type="InterPro" id="IPR027417">
    <property type="entry name" value="P-loop_NTPase"/>
</dbReference>
<dbReference type="InterPro" id="IPR029439">
    <property type="entry name" value="Wzt_C"/>
</dbReference>
<dbReference type="CDD" id="cd03220">
    <property type="entry name" value="ABC_KpsT_Wzt"/>
    <property type="match status" value="1"/>
</dbReference>
<dbReference type="PANTHER" id="PTHR46743:SF2">
    <property type="entry name" value="TEICHOIC ACIDS EXPORT ATP-BINDING PROTEIN TAGH"/>
    <property type="match status" value="1"/>
</dbReference>
<keyword evidence="7" id="KW-1185">Reference proteome</keyword>
<sequence length="396" mass="43394">MIEVTELNKSFKSYSSPYQRLIEALFGKKRHKSMPVLKNISFSLRDGETLGILGRNGAGKSTLLKLLAGVLVQDSGSIQTSGSVAALLELGTGFDPALSGAENIKLNGLLIGMSEKDIEERREDIVAFSELGEFIHQPLRTYSSGMAMRLAFSIAIHANPSCFIIDEALSVGDGHFQQKCFQRIKDFQASGGSIIFVSHDLNAVKLICDRVIVLEKGEVFIDTNPADAVNVYNKILSGHAEDYYERETAAYGNEQAVIVDAYLTNESVKAENFATGENCKLVLSVKAVENLSNVTVGMLIRDRFGQDIFGINTFQLGGGVDLYKGELQQFLLEFPLNIAPGKYTITLALHDSDHHLDQCYHWCDNIIQFEVAGVIGPKFSGVCRLPVIFSGISHES</sequence>
<dbReference type="PANTHER" id="PTHR46743">
    <property type="entry name" value="TEICHOIC ACIDS EXPORT ATP-BINDING PROTEIN TAGH"/>
    <property type="match status" value="1"/>
</dbReference>
<evidence type="ECO:0000259" key="5">
    <source>
        <dbReference type="PROSITE" id="PS50893"/>
    </source>
</evidence>
<dbReference type="SUPFAM" id="SSF52540">
    <property type="entry name" value="P-loop containing nucleoside triphosphate hydrolases"/>
    <property type="match status" value="1"/>
</dbReference>
<dbReference type="Gene3D" id="2.70.50.60">
    <property type="entry name" value="abc- transporter (atp binding component) like domain"/>
    <property type="match status" value="1"/>
</dbReference>
<dbReference type="InterPro" id="IPR015860">
    <property type="entry name" value="ABC_transpr_TagH-like"/>
</dbReference>
<dbReference type="RefSeq" id="WP_027311871.1">
    <property type="nucleotide sequence ID" value="NZ_JBHLZN010000002.1"/>
</dbReference>
<dbReference type="EMBL" id="JBHLZN010000002">
    <property type="protein sequence ID" value="MFB9886423.1"/>
    <property type="molecule type" value="Genomic_DNA"/>
</dbReference>
<dbReference type="InterPro" id="IPR003439">
    <property type="entry name" value="ABC_transporter-like_ATP-bd"/>
</dbReference>
<evidence type="ECO:0000256" key="4">
    <source>
        <dbReference type="ARBA" id="ARBA00022840"/>
    </source>
</evidence>
<dbReference type="CDD" id="cd10147">
    <property type="entry name" value="Wzt_C-like"/>
    <property type="match status" value="1"/>
</dbReference>
<reference evidence="6 7" key="1">
    <citation type="submission" date="2024-09" db="EMBL/GenBank/DDBJ databases">
        <authorList>
            <person name="Sun Q."/>
            <person name="Mori K."/>
        </authorList>
    </citation>
    <scope>NUCLEOTIDE SEQUENCE [LARGE SCALE GENOMIC DNA]</scope>
    <source>
        <strain evidence="6 7">ATCC 51285</strain>
    </source>
</reference>
<gene>
    <name evidence="6" type="ORF">ACFFLH_08380</name>
</gene>
<dbReference type="PROSITE" id="PS00211">
    <property type="entry name" value="ABC_TRANSPORTER_1"/>
    <property type="match status" value="1"/>
</dbReference>
<dbReference type="GO" id="GO:0005524">
    <property type="term" value="F:ATP binding"/>
    <property type="evidence" value="ECO:0007669"/>
    <property type="project" value="UniProtKB-KW"/>
</dbReference>
<proteinExistence type="inferred from homology"/>
<dbReference type="SMART" id="SM00382">
    <property type="entry name" value="AAA"/>
    <property type="match status" value="1"/>
</dbReference>
<protein>
    <submittedName>
        <fullName evidence="6">ABC transporter ATP-binding protein</fullName>
    </submittedName>
</protein>
<evidence type="ECO:0000256" key="1">
    <source>
        <dbReference type="ARBA" id="ARBA00005417"/>
    </source>
</evidence>
<dbReference type="Pfam" id="PF00005">
    <property type="entry name" value="ABC_tran"/>
    <property type="match status" value="1"/>
</dbReference>
<keyword evidence="4 6" id="KW-0067">ATP-binding</keyword>
<accession>A0ABV5ZCU2</accession>
<name>A0ABV5ZCU2_9GAMM</name>
<feature type="domain" description="ABC transporter" evidence="5">
    <location>
        <begin position="19"/>
        <end position="241"/>
    </location>
</feature>
<dbReference type="InterPro" id="IPR017871">
    <property type="entry name" value="ABC_transporter-like_CS"/>
</dbReference>
<evidence type="ECO:0000313" key="7">
    <source>
        <dbReference type="Proteomes" id="UP001589628"/>
    </source>
</evidence>
<evidence type="ECO:0000256" key="2">
    <source>
        <dbReference type="ARBA" id="ARBA00022448"/>
    </source>
</evidence>